<reference evidence="1" key="1">
    <citation type="journal article" date="2020" name="Stud. Mycol.">
        <title>101 Dothideomycetes genomes: a test case for predicting lifestyles and emergence of pathogens.</title>
        <authorList>
            <person name="Haridas S."/>
            <person name="Albert R."/>
            <person name="Binder M."/>
            <person name="Bloem J."/>
            <person name="Labutti K."/>
            <person name="Salamov A."/>
            <person name="Andreopoulos B."/>
            <person name="Baker S."/>
            <person name="Barry K."/>
            <person name="Bills G."/>
            <person name="Bluhm B."/>
            <person name="Cannon C."/>
            <person name="Castanera R."/>
            <person name="Culley D."/>
            <person name="Daum C."/>
            <person name="Ezra D."/>
            <person name="Gonzalez J."/>
            <person name="Henrissat B."/>
            <person name="Kuo A."/>
            <person name="Liang C."/>
            <person name="Lipzen A."/>
            <person name="Lutzoni F."/>
            <person name="Magnuson J."/>
            <person name="Mondo S."/>
            <person name="Nolan M."/>
            <person name="Ohm R."/>
            <person name="Pangilinan J."/>
            <person name="Park H.-J."/>
            <person name="Ramirez L."/>
            <person name="Alfaro M."/>
            <person name="Sun H."/>
            <person name="Tritt A."/>
            <person name="Yoshinaga Y."/>
            <person name="Zwiers L.-H."/>
            <person name="Turgeon B."/>
            <person name="Goodwin S."/>
            <person name="Spatafora J."/>
            <person name="Crous P."/>
            <person name="Grigoriev I."/>
        </authorList>
    </citation>
    <scope>NUCLEOTIDE SEQUENCE</scope>
    <source>
        <strain evidence="1">CBS 130266</strain>
    </source>
</reference>
<sequence length="151" mass="17552">MAETNIIPPKEPTTVFHGMPPLPPDIQQGLFYLSIYYSFLKDYLYPPGAAEVLDRLTTPDSAESHMSAKEILASYRWAHSFEQSQPEWHGHILGEFDLAQDMAIQYLVLRTKSLWNMGVKPELEHFLKYDAEVERQRKRRERWAAARDETG</sequence>
<dbReference type="EMBL" id="MU007062">
    <property type="protein sequence ID" value="KAF2427189.1"/>
    <property type="molecule type" value="Genomic_DNA"/>
</dbReference>
<accession>A0A9P4TVW0</accession>
<proteinExistence type="predicted"/>
<dbReference type="AlphaFoldDB" id="A0A9P4TVW0"/>
<protein>
    <submittedName>
        <fullName evidence="1">Uncharacterized protein</fullName>
    </submittedName>
</protein>
<dbReference type="Proteomes" id="UP000800235">
    <property type="component" value="Unassembled WGS sequence"/>
</dbReference>
<evidence type="ECO:0000313" key="2">
    <source>
        <dbReference type="Proteomes" id="UP000800235"/>
    </source>
</evidence>
<name>A0A9P4TVW0_9PEZI</name>
<gene>
    <name evidence="1" type="ORF">EJ08DRAFT_663119</name>
</gene>
<organism evidence="1 2">
    <name type="scientific">Tothia fuscella</name>
    <dbReference type="NCBI Taxonomy" id="1048955"/>
    <lineage>
        <taxon>Eukaryota</taxon>
        <taxon>Fungi</taxon>
        <taxon>Dikarya</taxon>
        <taxon>Ascomycota</taxon>
        <taxon>Pezizomycotina</taxon>
        <taxon>Dothideomycetes</taxon>
        <taxon>Pleosporomycetidae</taxon>
        <taxon>Venturiales</taxon>
        <taxon>Cylindrosympodiaceae</taxon>
        <taxon>Tothia</taxon>
    </lineage>
</organism>
<keyword evidence="2" id="KW-1185">Reference proteome</keyword>
<comment type="caution">
    <text evidence="1">The sequence shown here is derived from an EMBL/GenBank/DDBJ whole genome shotgun (WGS) entry which is preliminary data.</text>
</comment>
<evidence type="ECO:0000313" key="1">
    <source>
        <dbReference type="EMBL" id="KAF2427189.1"/>
    </source>
</evidence>